<dbReference type="InterPro" id="IPR001584">
    <property type="entry name" value="Integrase_cat-core"/>
</dbReference>
<dbReference type="Gene3D" id="3.30.420.10">
    <property type="entry name" value="Ribonuclease H-like superfamily/Ribonuclease H"/>
    <property type="match status" value="1"/>
</dbReference>
<dbReference type="GO" id="GO:0015074">
    <property type="term" value="P:DNA integration"/>
    <property type="evidence" value="ECO:0007669"/>
    <property type="project" value="InterPro"/>
</dbReference>
<keyword evidence="3" id="KW-1185">Reference proteome</keyword>
<dbReference type="SUPFAM" id="SSF53098">
    <property type="entry name" value="Ribonuclease H-like"/>
    <property type="match status" value="1"/>
</dbReference>
<dbReference type="InterPro" id="IPR036397">
    <property type="entry name" value="RNaseH_sf"/>
</dbReference>
<dbReference type="PROSITE" id="PS50994">
    <property type="entry name" value="INTEGRASE"/>
    <property type="match status" value="1"/>
</dbReference>
<organism evidence="2 3">
    <name type="scientific">Scylla paramamosain</name>
    <name type="common">Mud crab</name>
    <dbReference type="NCBI Taxonomy" id="85552"/>
    <lineage>
        <taxon>Eukaryota</taxon>
        <taxon>Metazoa</taxon>
        <taxon>Ecdysozoa</taxon>
        <taxon>Arthropoda</taxon>
        <taxon>Crustacea</taxon>
        <taxon>Multicrustacea</taxon>
        <taxon>Malacostraca</taxon>
        <taxon>Eumalacostraca</taxon>
        <taxon>Eucarida</taxon>
        <taxon>Decapoda</taxon>
        <taxon>Pleocyemata</taxon>
        <taxon>Brachyura</taxon>
        <taxon>Eubrachyura</taxon>
        <taxon>Portunoidea</taxon>
        <taxon>Portunidae</taxon>
        <taxon>Portuninae</taxon>
        <taxon>Scylla</taxon>
    </lineage>
</organism>
<dbReference type="AlphaFoldDB" id="A0AAW0SBN6"/>
<dbReference type="Proteomes" id="UP001487740">
    <property type="component" value="Unassembled WGS sequence"/>
</dbReference>
<proteinExistence type="predicted"/>
<dbReference type="InterPro" id="IPR050951">
    <property type="entry name" value="Retrovirus_Pol_polyprotein"/>
</dbReference>
<dbReference type="InterPro" id="IPR012337">
    <property type="entry name" value="RNaseH-like_sf"/>
</dbReference>
<dbReference type="PANTHER" id="PTHR37984:SF15">
    <property type="entry name" value="INTEGRASE CATALYTIC DOMAIN-CONTAINING PROTEIN"/>
    <property type="match status" value="1"/>
</dbReference>
<dbReference type="PANTHER" id="PTHR37984">
    <property type="entry name" value="PROTEIN CBG26694"/>
    <property type="match status" value="1"/>
</dbReference>
<feature type="non-terminal residue" evidence="2">
    <location>
        <position position="1"/>
    </location>
</feature>
<evidence type="ECO:0000259" key="1">
    <source>
        <dbReference type="PROSITE" id="PS50994"/>
    </source>
</evidence>
<dbReference type="GO" id="GO:0003676">
    <property type="term" value="F:nucleic acid binding"/>
    <property type="evidence" value="ECO:0007669"/>
    <property type="project" value="InterPro"/>
</dbReference>
<reference evidence="2 3" key="1">
    <citation type="submission" date="2023-03" db="EMBL/GenBank/DDBJ databases">
        <title>High-quality genome of Scylla paramamosain provides insights in environmental adaptation.</title>
        <authorList>
            <person name="Zhang L."/>
        </authorList>
    </citation>
    <scope>NUCLEOTIDE SEQUENCE [LARGE SCALE GENOMIC DNA]</scope>
    <source>
        <strain evidence="2">LZ_2023a</strain>
        <tissue evidence="2">Muscle</tissue>
    </source>
</reference>
<dbReference type="EMBL" id="JARAKH010001841">
    <property type="protein sequence ID" value="KAK8372525.1"/>
    <property type="molecule type" value="Genomic_DNA"/>
</dbReference>
<dbReference type="EMBL" id="JARAKH010001841">
    <property type="protein sequence ID" value="KAK8372526.1"/>
    <property type="molecule type" value="Genomic_DNA"/>
</dbReference>
<evidence type="ECO:0000313" key="3">
    <source>
        <dbReference type="Proteomes" id="UP001487740"/>
    </source>
</evidence>
<sequence length="159" mass="18324">EPFSKVVIDCVGPLPRTRRGNQYLLTIMCMSSRFPEAIPLRSINSKNIVRELVKFFSWVGIPKVLQSDQGSNFTSRAFKEILRGLKIEQRLSSAYHPQSQGCVERFHQTLKNTLRMYCEEMSKMLVSAPVLRMPDYEKTICIVRGCQSEWCGWCVNART</sequence>
<protein>
    <recommendedName>
        <fullName evidence="1">Integrase catalytic domain-containing protein</fullName>
    </recommendedName>
</protein>
<dbReference type="Pfam" id="PF00665">
    <property type="entry name" value="rve"/>
    <property type="match status" value="1"/>
</dbReference>
<comment type="caution">
    <text evidence="2">The sequence shown here is derived from an EMBL/GenBank/DDBJ whole genome shotgun (WGS) entry which is preliminary data.</text>
</comment>
<name>A0AAW0SBN6_SCYPA</name>
<feature type="domain" description="Integrase catalytic" evidence="1">
    <location>
        <begin position="1"/>
        <end position="117"/>
    </location>
</feature>
<evidence type="ECO:0000313" key="2">
    <source>
        <dbReference type="EMBL" id="KAK8372526.1"/>
    </source>
</evidence>
<accession>A0AAW0SBN6</accession>
<gene>
    <name evidence="2" type="ORF">O3P69_013441</name>
</gene>